<dbReference type="Pfam" id="PF00175">
    <property type="entry name" value="NAD_binding_1"/>
    <property type="match status" value="1"/>
</dbReference>
<dbReference type="SUPFAM" id="SSF52343">
    <property type="entry name" value="Ferredoxin reductase-like, C-terminal NADP-linked domain"/>
    <property type="match status" value="1"/>
</dbReference>
<protein>
    <submittedName>
        <fullName evidence="2">Flavodoxin reductase</fullName>
    </submittedName>
</protein>
<dbReference type="Proteomes" id="UP000321533">
    <property type="component" value="Chromosome"/>
</dbReference>
<dbReference type="Pfam" id="PF08022">
    <property type="entry name" value="FAD_binding_8"/>
    <property type="match status" value="1"/>
</dbReference>
<dbReference type="PANTHER" id="PTHR47354">
    <property type="entry name" value="NADH OXIDOREDUCTASE HCR"/>
    <property type="match status" value="1"/>
</dbReference>
<dbReference type="PROSITE" id="PS51384">
    <property type="entry name" value="FAD_FR"/>
    <property type="match status" value="1"/>
</dbReference>
<dbReference type="InterPro" id="IPR001709">
    <property type="entry name" value="Flavoprot_Pyr_Nucl_cyt_Rdtase"/>
</dbReference>
<dbReference type="PANTHER" id="PTHR47354:SF5">
    <property type="entry name" value="PROTEIN RFBI"/>
    <property type="match status" value="1"/>
</dbReference>
<dbReference type="OrthoDB" id="9789468at2"/>
<dbReference type="RefSeq" id="WP_147192693.1">
    <property type="nucleotide sequence ID" value="NZ_CP042435.1"/>
</dbReference>
<dbReference type="EMBL" id="CP042435">
    <property type="protein sequence ID" value="QEC69817.1"/>
    <property type="molecule type" value="Genomic_DNA"/>
</dbReference>
<feature type="domain" description="FAD-binding FR-type" evidence="1">
    <location>
        <begin position="1"/>
        <end position="102"/>
    </location>
</feature>
<dbReference type="InterPro" id="IPR017927">
    <property type="entry name" value="FAD-bd_FR_type"/>
</dbReference>
<keyword evidence="3" id="KW-1185">Reference proteome</keyword>
<dbReference type="SUPFAM" id="SSF63380">
    <property type="entry name" value="Riboflavin synthase domain-like"/>
    <property type="match status" value="1"/>
</dbReference>
<dbReference type="InterPro" id="IPR050415">
    <property type="entry name" value="MRET"/>
</dbReference>
<dbReference type="KEGG" id="pgin:FRZ67_21865"/>
<dbReference type="PRINTS" id="PR00410">
    <property type="entry name" value="PHEHYDRXLASE"/>
</dbReference>
<proteinExistence type="predicted"/>
<dbReference type="CDD" id="cd06196">
    <property type="entry name" value="FNR_like_1"/>
    <property type="match status" value="1"/>
</dbReference>
<sequence length="222" mass="24880">MENTSVKIIAVRNVTHNVRSFTVEKPAGFTYQPGQATELSVLKPGWEKEKRPFTFTSLPNGDHLEFTIKCYTDHDGVTNQLSKAQAGDMLEISDAWGAIEYKGEGVFIAGGAGVTPFIAILRYLHAENKIGNNQLFFSNRTLKDIILKEEFEKMLGINFINIITEENSEAYMHGRIDKTFLHQNITNFNQPFYVCGPDAFTADILNALKESGAHPDSLVFEK</sequence>
<reference evidence="2 3" key="1">
    <citation type="journal article" date="2016" name="Int. J. Syst. Evol. Microbiol.">
        <title>Panacibacter ginsenosidivorans gen. nov., sp. nov., with ginsenoside converting activity isolated from soil of a ginseng field.</title>
        <authorList>
            <person name="Siddiqi M.Z."/>
            <person name="Muhammad Shafi S."/>
            <person name="Choi K.D."/>
            <person name="Im W.T."/>
        </authorList>
    </citation>
    <scope>NUCLEOTIDE SEQUENCE [LARGE SCALE GENOMIC DNA]</scope>
    <source>
        <strain evidence="2 3">Gsoil1550</strain>
    </source>
</reference>
<evidence type="ECO:0000313" key="2">
    <source>
        <dbReference type="EMBL" id="QEC69817.1"/>
    </source>
</evidence>
<dbReference type="InterPro" id="IPR013112">
    <property type="entry name" value="FAD-bd_8"/>
</dbReference>
<organism evidence="2 3">
    <name type="scientific">Panacibacter ginsenosidivorans</name>
    <dbReference type="NCBI Taxonomy" id="1813871"/>
    <lineage>
        <taxon>Bacteria</taxon>
        <taxon>Pseudomonadati</taxon>
        <taxon>Bacteroidota</taxon>
        <taxon>Chitinophagia</taxon>
        <taxon>Chitinophagales</taxon>
        <taxon>Chitinophagaceae</taxon>
        <taxon>Panacibacter</taxon>
    </lineage>
</organism>
<dbReference type="AlphaFoldDB" id="A0A5B8VE76"/>
<evidence type="ECO:0000259" key="1">
    <source>
        <dbReference type="PROSITE" id="PS51384"/>
    </source>
</evidence>
<dbReference type="InterPro" id="IPR039261">
    <property type="entry name" value="FNR_nucleotide-bd"/>
</dbReference>
<dbReference type="PRINTS" id="PR00371">
    <property type="entry name" value="FPNCR"/>
</dbReference>
<dbReference type="Gene3D" id="2.40.30.10">
    <property type="entry name" value="Translation factors"/>
    <property type="match status" value="1"/>
</dbReference>
<evidence type="ECO:0000313" key="3">
    <source>
        <dbReference type="Proteomes" id="UP000321533"/>
    </source>
</evidence>
<accession>A0A5B8VE76</accession>
<dbReference type="InterPro" id="IPR001433">
    <property type="entry name" value="OxRdtase_FAD/NAD-bd"/>
</dbReference>
<dbReference type="Gene3D" id="3.40.50.80">
    <property type="entry name" value="Nucleotide-binding domain of ferredoxin-NADP reductase (FNR) module"/>
    <property type="match status" value="1"/>
</dbReference>
<gene>
    <name evidence="2" type="ORF">FRZ67_21865</name>
</gene>
<dbReference type="InterPro" id="IPR017938">
    <property type="entry name" value="Riboflavin_synthase-like_b-brl"/>
</dbReference>
<name>A0A5B8VE76_9BACT</name>
<dbReference type="GO" id="GO:0016491">
    <property type="term" value="F:oxidoreductase activity"/>
    <property type="evidence" value="ECO:0007669"/>
    <property type="project" value="InterPro"/>
</dbReference>